<dbReference type="SUPFAM" id="SSF54427">
    <property type="entry name" value="NTF2-like"/>
    <property type="match status" value="1"/>
</dbReference>
<dbReference type="InterPro" id="IPR051975">
    <property type="entry name" value="mtLSU_mL45"/>
</dbReference>
<comment type="function">
    <text evidence="9">Component of the mitochondrial large ribosomal subunit (mt-LSU). Within the mitochondrial ribosomes, required to direct the nascent polypeptide toward the tunnel exit and position the exit at a distance from the membrane surface.</text>
</comment>
<evidence type="ECO:0000256" key="6">
    <source>
        <dbReference type="ARBA" id="ARBA00038073"/>
    </source>
</evidence>
<dbReference type="GO" id="GO:0005739">
    <property type="term" value="C:mitochondrion"/>
    <property type="evidence" value="ECO:0007669"/>
    <property type="project" value="UniProtKB-SubCell"/>
</dbReference>
<gene>
    <name evidence="11" type="ORF">AGOR_G00089980</name>
</gene>
<dbReference type="GO" id="GO:0005840">
    <property type="term" value="C:ribosome"/>
    <property type="evidence" value="ECO:0007669"/>
    <property type="project" value="UniProtKB-KW"/>
</dbReference>
<evidence type="ECO:0000256" key="5">
    <source>
        <dbReference type="ARBA" id="ARBA00023274"/>
    </source>
</evidence>
<evidence type="ECO:0000313" key="11">
    <source>
        <dbReference type="EMBL" id="KAI1895969.1"/>
    </source>
</evidence>
<keyword evidence="3" id="KW-0689">Ribosomal protein</keyword>
<dbReference type="InterPro" id="IPR032710">
    <property type="entry name" value="NTF2-like_dom_sf"/>
</dbReference>
<keyword evidence="5" id="KW-0687">Ribonucleoprotein</keyword>
<name>A0A8T3DEP1_9TELE</name>
<keyword evidence="2" id="KW-0809">Transit peptide</keyword>
<dbReference type="EMBL" id="JAERUA010000008">
    <property type="protein sequence ID" value="KAI1895969.1"/>
    <property type="molecule type" value="Genomic_DNA"/>
</dbReference>
<dbReference type="PANTHER" id="PTHR28554:SF1">
    <property type="entry name" value="LARGE RIBOSOMAL SUBUNIT PROTEIN ML45"/>
    <property type="match status" value="1"/>
</dbReference>
<evidence type="ECO:0000256" key="4">
    <source>
        <dbReference type="ARBA" id="ARBA00023128"/>
    </source>
</evidence>
<evidence type="ECO:0000256" key="7">
    <source>
        <dbReference type="ARBA" id="ARBA00039448"/>
    </source>
</evidence>
<dbReference type="Gene3D" id="3.10.450.240">
    <property type="match status" value="1"/>
</dbReference>
<dbReference type="Pfam" id="PF04280">
    <property type="entry name" value="Tim44"/>
    <property type="match status" value="1"/>
</dbReference>
<dbReference type="FunFam" id="3.10.450.240:FF:000003">
    <property type="entry name" value="39S ribosomal protein L45, mitochondrial"/>
    <property type="match status" value="1"/>
</dbReference>
<accession>A0A8T3DEP1</accession>
<dbReference type="OrthoDB" id="19619at2759"/>
<evidence type="ECO:0000256" key="9">
    <source>
        <dbReference type="ARBA" id="ARBA00045355"/>
    </source>
</evidence>
<keyword evidence="4" id="KW-0496">Mitochondrion</keyword>
<evidence type="ECO:0000256" key="1">
    <source>
        <dbReference type="ARBA" id="ARBA00004173"/>
    </source>
</evidence>
<evidence type="ECO:0000259" key="10">
    <source>
        <dbReference type="SMART" id="SM00978"/>
    </source>
</evidence>
<feature type="domain" description="Tim44-like" evidence="10">
    <location>
        <begin position="123"/>
        <end position="271"/>
    </location>
</feature>
<protein>
    <recommendedName>
        <fullName evidence="7">Large ribosomal subunit protein mL45</fullName>
    </recommendedName>
    <alternativeName>
        <fullName evidence="8">39S ribosomal protein L45, mitochondrial</fullName>
    </alternativeName>
</protein>
<dbReference type="Proteomes" id="UP000829720">
    <property type="component" value="Unassembled WGS sequence"/>
</dbReference>
<sequence>MAASMTPMLIQRLKCLAVQRTEALLNPAVQCPLVSFIPIRTKKRYFIPPAVGMKGQSPASQEARARQAGMVVRQEYFERAINITCTAGVYDAYIPPEGDARLSGLSKEGLKQRAESLRQSAASQLAIRKIKEHDPDFRTKNFPSQAQDLFIQAHSALTDFNKEKLHSLVTERCYPEMVRGNRYKTLRWAFVESLEPPRLVHARCPEMVSKGNLYGQVTIRMHSRQTLAIYDRFGRLMLGDEQVPRDVLEYIILERHLVNPFGRWRLHAKIVPSWAPPKDPITKTVMISGPQLKPWQDFEELNYEVPKPTAVQWHK</sequence>
<proteinExistence type="inferred from homology"/>
<comment type="caution">
    <text evidence="11">The sequence shown here is derived from an EMBL/GenBank/DDBJ whole genome shotgun (WGS) entry which is preliminary data.</text>
</comment>
<evidence type="ECO:0000256" key="8">
    <source>
        <dbReference type="ARBA" id="ARBA00043031"/>
    </source>
</evidence>
<keyword evidence="12" id="KW-1185">Reference proteome</keyword>
<dbReference type="PANTHER" id="PTHR28554">
    <property type="entry name" value="39S RIBOSOMAL PROTEIN L45, MITOCHONDRIAL"/>
    <property type="match status" value="1"/>
</dbReference>
<dbReference type="AlphaFoldDB" id="A0A8T3DEP1"/>
<dbReference type="GO" id="GO:1990904">
    <property type="term" value="C:ribonucleoprotein complex"/>
    <property type="evidence" value="ECO:0007669"/>
    <property type="project" value="UniProtKB-KW"/>
</dbReference>
<reference evidence="11" key="1">
    <citation type="submission" date="2021-01" db="EMBL/GenBank/DDBJ databases">
        <authorList>
            <person name="Zahm M."/>
            <person name="Roques C."/>
            <person name="Cabau C."/>
            <person name="Klopp C."/>
            <person name="Donnadieu C."/>
            <person name="Jouanno E."/>
            <person name="Lampietro C."/>
            <person name="Louis A."/>
            <person name="Herpin A."/>
            <person name="Echchiki A."/>
            <person name="Berthelot C."/>
            <person name="Parey E."/>
            <person name="Roest-Crollius H."/>
            <person name="Braasch I."/>
            <person name="Postlethwait J."/>
            <person name="Bobe J."/>
            <person name="Montfort J."/>
            <person name="Bouchez O."/>
            <person name="Begum T."/>
            <person name="Mejri S."/>
            <person name="Adams A."/>
            <person name="Chen W.-J."/>
            <person name="Guiguen Y."/>
        </authorList>
    </citation>
    <scope>NUCLEOTIDE SEQUENCE</scope>
    <source>
        <tissue evidence="11">Blood</tissue>
    </source>
</reference>
<evidence type="ECO:0000256" key="3">
    <source>
        <dbReference type="ARBA" id="ARBA00022980"/>
    </source>
</evidence>
<dbReference type="SMART" id="SM00978">
    <property type="entry name" value="Tim44"/>
    <property type="match status" value="1"/>
</dbReference>
<organism evidence="11 12">
    <name type="scientific">Albula goreensis</name>
    <dbReference type="NCBI Taxonomy" id="1534307"/>
    <lineage>
        <taxon>Eukaryota</taxon>
        <taxon>Metazoa</taxon>
        <taxon>Chordata</taxon>
        <taxon>Craniata</taxon>
        <taxon>Vertebrata</taxon>
        <taxon>Euteleostomi</taxon>
        <taxon>Actinopterygii</taxon>
        <taxon>Neopterygii</taxon>
        <taxon>Teleostei</taxon>
        <taxon>Albuliformes</taxon>
        <taxon>Albulidae</taxon>
        <taxon>Albula</taxon>
    </lineage>
</organism>
<evidence type="ECO:0000313" key="12">
    <source>
        <dbReference type="Proteomes" id="UP000829720"/>
    </source>
</evidence>
<evidence type="ECO:0000256" key="2">
    <source>
        <dbReference type="ARBA" id="ARBA00022946"/>
    </source>
</evidence>
<comment type="similarity">
    <text evidence="6">Belongs to the mitochondrion-specific ribosomal protein mL45 family.</text>
</comment>
<dbReference type="InterPro" id="IPR007379">
    <property type="entry name" value="Tim44-like_dom"/>
</dbReference>
<comment type="subcellular location">
    <subcellularLocation>
        <location evidence="1">Mitochondrion</location>
    </subcellularLocation>
</comment>